<name>A0A518K333_9BACT</name>
<dbReference type="PANTHER" id="PTHR31061:SF24">
    <property type="entry name" value="LD22376P"/>
    <property type="match status" value="1"/>
</dbReference>
<feature type="transmembrane region" description="Helical" evidence="1">
    <location>
        <begin position="249"/>
        <end position="267"/>
    </location>
</feature>
<evidence type="ECO:0000259" key="2">
    <source>
        <dbReference type="Pfam" id="PF07786"/>
    </source>
</evidence>
<sequence length="411" mass="44878">MANDSNTTAPPAAKADRLLSLDVMRGLTILAMILVNNPGDWGTLYWPFAHADWHGWTPTDLIFPFFLFMVGVAMAYSFAKYTDGEGSPTRAVWLRVFRRTLVLVLLGLVFSSGSGRLIGVTFGFDENWNLGTLRWPGVLVRIALAYLGASIIVLSLGKRGRWIAAIVLLMGYTLMLKTLPTDVPLAERIEQNDNIVKRVDEAVIGRQHMWSARPTDPEGLLSTLPAIVTALIGYAVGRRLKSQPITPARVGKLLIAGLAIAAAGQGWHELWRSGASPVIGLPINKALWTPSFVLLAGGLGMVMLACCLFVFDLAGKNSPALKRVATAFQMVGVNAIFVFVASGFVARAMSMFKFGDETVKGWVYENLITGPLNAIGWGDPKLASLVFAVGFVACWWLVLWGMWRRGWSIRV</sequence>
<dbReference type="EMBL" id="CP036349">
    <property type="protein sequence ID" value="QDV72211.1"/>
    <property type="molecule type" value="Genomic_DNA"/>
</dbReference>
<feature type="transmembrane region" description="Helical" evidence="1">
    <location>
        <begin position="323"/>
        <end position="346"/>
    </location>
</feature>
<dbReference type="InterPro" id="IPR012429">
    <property type="entry name" value="HGSNAT_cat"/>
</dbReference>
<keyword evidence="1" id="KW-1133">Transmembrane helix</keyword>
<dbReference type="AlphaFoldDB" id="A0A518K333"/>
<feature type="transmembrane region" description="Helical" evidence="1">
    <location>
        <begin position="61"/>
        <end position="79"/>
    </location>
</feature>
<dbReference type="Proteomes" id="UP000316426">
    <property type="component" value="Chromosome"/>
</dbReference>
<feature type="domain" description="Heparan-alpha-glucosaminide N-acetyltransferase catalytic" evidence="2">
    <location>
        <begin position="17"/>
        <end position="183"/>
    </location>
</feature>
<evidence type="ECO:0000313" key="4">
    <source>
        <dbReference type="Proteomes" id="UP000316426"/>
    </source>
</evidence>
<feature type="transmembrane region" description="Helical" evidence="1">
    <location>
        <begin position="219"/>
        <end position="237"/>
    </location>
</feature>
<evidence type="ECO:0000313" key="3">
    <source>
        <dbReference type="EMBL" id="QDV72211.1"/>
    </source>
</evidence>
<dbReference type="KEGG" id="bmei:Spa11_03830"/>
<keyword evidence="1" id="KW-0812">Transmembrane</keyword>
<accession>A0A518K333</accession>
<keyword evidence="4" id="KW-1185">Reference proteome</keyword>
<keyword evidence="1" id="KW-0472">Membrane</keyword>
<protein>
    <recommendedName>
        <fullName evidence="2">Heparan-alpha-glucosaminide N-acetyltransferase catalytic domain-containing protein</fullName>
    </recommendedName>
</protein>
<dbReference type="RefSeq" id="WP_145106091.1">
    <property type="nucleotide sequence ID" value="NZ_CP036349.1"/>
</dbReference>
<reference evidence="3 4" key="1">
    <citation type="submission" date="2019-02" db="EMBL/GenBank/DDBJ databases">
        <title>Deep-cultivation of Planctomycetes and their phenomic and genomic characterization uncovers novel biology.</title>
        <authorList>
            <person name="Wiegand S."/>
            <person name="Jogler M."/>
            <person name="Boedeker C."/>
            <person name="Pinto D."/>
            <person name="Vollmers J."/>
            <person name="Rivas-Marin E."/>
            <person name="Kohn T."/>
            <person name="Peeters S.H."/>
            <person name="Heuer A."/>
            <person name="Rast P."/>
            <person name="Oberbeckmann S."/>
            <person name="Bunk B."/>
            <person name="Jeske O."/>
            <person name="Meyerdierks A."/>
            <person name="Storesund J.E."/>
            <person name="Kallscheuer N."/>
            <person name="Luecker S."/>
            <person name="Lage O.M."/>
            <person name="Pohl T."/>
            <person name="Merkel B.J."/>
            <person name="Hornburger P."/>
            <person name="Mueller R.-W."/>
            <person name="Bruemmer F."/>
            <person name="Labrenz M."/>
            <person name="Spormann A.M."/>
            <person name="Op den Camp H."/>
            <person name="Overmann J."/>
            <person name="Amann R."/>
            <person name="Jetten M.S.M."/>
            <person name="Mascher T."/>
            <person name="Medema M.H."/>
            <person name="Devos D.P."/>
            <person name="Kaster A.-K."/>
            <person name="Ovreas L."/>
            <person name="Rohde M."/>
            <person name="Galperin M.Y."/>
            <person name="Jogler C."/>
        </authorList>
    </citation>
    <scope>NUCLEOTIDE SEQUENCE [LARGE SCALE GENOMIC DNA]</scope>
    <source>
        <strain evidence="3 4">Spa11</strain>
    </source>
</reference>
<gene>
    <name evidence="3" type="ORF">Spa11_03830</name>
</gene>
<feature type="transmembrane region" description="Helical" evidence="1">
    <location>
        <begin position="382"/>
        <end position="403"/>
    </location>
</feature>
<evidence type="ECO:0000256" key="1">
    <source>
        <dbReference type="SAM" id="Phobius"/>
    </source>
</evidence>
<feature type="transmembrane region" description="Helical" evidence="1">
    <location>
        <begin position="100"/>
        <end position="118"/>
    </location>
</feature>
<proteinExistence type="predicted"/>
<dbReference type="Pfam" id="PF07786">
    <property type="entry name" value="HGSNAT_cat"/>
    <property type="match status" value="1"/>
</dbReference>
<feature type="transmembrane region" description="Helical" evidence="1">
    <location>
        <begin position="138"/>
        <end position="157"/>
    </location>
</feature>
<dbReference type="PANTHER" id="PTHR31061">
    <property type="entry name" value="LD22376P"/>
    <property type="match status" value="1"/>
</dbReference>
<feature type="transmembrane region" description="Helical" evidence="1">
    <location>
        <begin position="287"/>
        <end position="311"/>
    </location>
</feature>
<organism evidence="3 4">
    <name type="scientific">Botrimarina mediterranea</name>
    <dbReference type="NCBI Taxonomy" id="2528022"/>
    <lineage>
        <taxon>Bacteria</taxon>
        <taxon>Pseudomonadati</taxon>
        <taxon>Planctomycetota</taxon>
        <taxon>Planctomycetia</taxon>
        <taxon>Pirellulales</taxon>
        <taxon>Lacipirellulaceae</taxon>
        <taxon>Botrimarina</taxon>
    </lineage>
</organism>
<feature type="transmembrane region" description="Helical" evidence="1">
    <location>
        <begin position="162"/>
        <end position="179"/>
    </location>
</feature>